<dbReference type="Proteomes" id="UP000004682">
    <property type="component" value="Unassembled WGS sequence"/>
</dbReference>
<gene>
    <name evidence="2" type="ORF">A33K_15019</name>
</gene>
<evidence type="ECO:0000256" key="1">
    <source>
        <dbReference type="SAM" id="MobiDB-lite"/>
    </source>
</evidence>
<evidence type="ECO:0000313" key="3">
    <source>
        <dbReference type="Proteomes" id="UP000004682"/>
    </source>
</evidence>
<name>A0ABN0G9I1_9BURK</name>
<organism evidence="2 3">
    <name type="scientific">Burkholderia humptydooensis MSMB43</name>
    <dbReference type="NCBI Taxonomy" id="441157"/>
    <lineage>
        <taxon>Bacteria</taxon>
        <taxon>Pseudomonadati</taxon>
        <taxon>Pseudomonadota</taxon>
        <taxon>Betaproteobacteria</taxon>
        <taxon>Burkholderiales</taxon>
        <taxon>Burkholderiaceae</taxon>
        <taxon>Burkholderia</taxon>
        <taxon>pseudomallei group</taxon>
    </lineage>
</organism>
<evidence type="ECO:0000313" key="2">
    <source>
        <dbReference type="EMBL" id="EIP88919.1"/>
    </source>
</evidence>
<feature type="region of interest" description="Disordered" evidence="1">
    <location>
        <begin position="228"/>
        <end position="249"/>
    </location>
</feature>
<protein>
    <submittedName>
        <fullName evidence="2">Uncharacterized protein</fullName>
    </submittedName>
</protein>
<reference evidence="3" key="1">
    <citation type="journal article" date="2012" name="J. Bacteriol.">
        <title>Revised Genome Sequence of Burkholderia thailandensis MSMB43 with Improved Annotation.</title>
        <authorList>
            <person name="Zhuo Y."/>
            <person name="Liu L."/>
            <person name="Wang Q."/>
            <person name="Liu X."/>
            <person name="Ren B."/>
            <person name="Liu M."/>
            <person name="Ni P."/>
            <person name="Cheng Y.Q."/>
            <person name="Zhang L."/>
        </authorList>
    </citation>
    <scope>NUCLEOTIDE SEQUENCE [LARGE SCALE GENOMIC DNA]</scope>
    <source>
        <strain evidence="3">MSMB43</strain>
    </source>
</reference>
<accession>A0ABN0G9I1</accession>
<sequence>MQQRTPVSTAYGATLPLRLALALRVARAIGERAQSSRLVNACYPDASNEVLARLGHDVACSIGNVATLAATYASATGRRGAAAAADARASSASRGGHRRAEPPASAAGMDRRRGTVHAGCAARRAAAGRPIARRSLDFRSAHTQVAQAVRESVAQGRASHDADPDFVSRAPLDWARSHRFRRRPGRGRSESWRRACVPCGRRRRSRVSPQAGRVAGSGANAAACGAAIGGRPIGPARDGCGRRQASAMA</sequence>
<keyword evidence="3" id="KW-1185">Reference proteome</keyword>
<feature type="region of interest" description="Disordered" evidence="1">
    <location>
        <begin position="86"/>
        <end position="117"/>
    </location>
</feature>
<dbReference type="EMBL" id="JH692062">
    <property type="protein sequence ID" value="EIP88919.1"/>
    <property type="molecule type" value="Genomic_DNA"/>
</dbReference>
<proteinExistence type="predicted"/>